<dbReference type="Gramene" id="rna-gnl|WGS:JABURB|Cocit.L0630.1">
    <property type="protein sequence ID" value="cds-KAF7845796.1"/>
    <property type="gene ID" value="gene-BT93_L0630"/>
</dbReference>
<keyword evidence="3" id="KW-1185">Reference proteome</keyword>
<evidence type="ECO:0000313" key="2">
    <source>
        <dbReference type="EMBL" id="KAF7845796.1"/>
    </source>
</evidence>
<evidence type="ECO:0000259" key="1">
    <source>
        <dbReference type="Pfam" id="PF00004"/>
    </source>
</evidence>
<dbReference type="AlphaFoldDB" id="A0A8T0CI63"/>
<dbReference type="InterPro" id="IPR003959">
    <property type="entry name" value="ATPase_AAA_core"/>
</dbReference>
<dbReference type="OrthoDB" id="1926232at2759"/>
<dbReference type="EMBL" id="MU100203">
    <property type="protein sequence ID" value="KAF7845796.1"/>
    <property type="molecule type" value="Genomic_DNA"/>
</dbReference>
<dbReference type="Proteomes" id="UP000806378">
    <property type="component" value="Unassembled WGS sequence"/>
</dbReference>
<organism evidence="2 3">
    <name type="scientific">Corymbia citriodora subsp. variegata</name>
    <dbReference type="NCBI Taxonomy" id="360336"/>
    <lineage>
        <taxon>Eukaryota</taxon>
        <taxon>Viridiplantae</taxon>
        <taxon>Streptophyta</taxon>
        <taxon>Embryophyta</taxon>
        <taxon>Tracheophyta</taxon>
        <taxon>Spermatophyta</taxon>
        <taxon>Magnoliopsida</taxon>
        <taxon>eudicotyledons</taxon>
        <taxon>Gunneridae</taxon>
        <taxon>Pentapetalae</taxon>
        <taxon>rosids</taxon>
        <taxon>malvids</taxon>
        <taxon>Myrtales</taxon>
        <taxon>Myrtaceae</taxon>
        <taxon>Myrtoideae</taxon>
        <taxon>Eucalypteae</taxon>
        <taxon>Corymbia</taxon>
    </lineage>
</organism>
<dbReference type="Gene3D" id="3.40.50.300">
    <property type="entry name" value="P-loop containing nucleotide triphosphate hydrolases"/>
    <property type="match status" value="1"/>
</dbReference>
<dbReference type="InterPro" id="IPR050168">
    <property type="entry name" value="AAA_ATPase_domain"/>
</dbReference>
<gene>
    <name evidence="2" type="ORF">BT93_L0630</name>
</gene>
<dbReference type="Pfam" id="PF00004">
    <property type="entry name" value="AAA"/>
    <property type="match status" value="1"/>
</dbReference>
<accession>A0A8T0CI63</accession>
<dbReference type="SUPFAM" id="SSF52540">
    <property type="entry name" value="P-loop containing nucleoside triphosphate hydrolases"/>
    <property type="match status" value="1"/>
</dbReference>
<dbReference type="GO" id="GO:0005634">
    <property type="term" value="C:nucleus"/>
    <property type="evidence" value="ECO:0007669"/>
    <property type="project" value="TreeGrafter"/>
</dbReference>
<proteinExistence type="predicted"/>
<dbReference type="CDD" id="cd19481">
    <property type="entry name" value="RecA-like_protease"/>
    <property type="match status" value="1"/>
</dbReference>
<dbReference type="GO" id="GO:1990275">
    <property type="term" value="F:preribosome binding"/>
    <property type="evidence" value="ECO:0007669"/>
    <property type="project" value="TreeGrafter"/>
</dbReference>
<evidence type="ECO:0000313" key="3">
    <source>
        <dbReference type="Proteomes" id="UP000806378"/>
    </source>
</evidence>
<reference evidence="2" key="1">
    <citation type="submission" date="2020-05" db="EMBL/GenBank/DDBJ databases">
        <title>WGS assembly of Corymbia citriodora subspecies variegata.</title>
        <authorList>
            <person name="Barry K."/>
            <person name="Hundley H."/>
            <person name="Shu S."/>
            <person name="Jenkins J."/>
            <person name="Grimwood J."/>
            <person name="Baten A."/>
        </authorList>
    </citation>
    <scope>NUCLEOTIDE SEQUENCE</scope>
    <source>
        <strain evidence="2">CV2-018</strain>
    </source>
</reference>
<dbReference type="PANTHER" id="PTHR23077:SF132">
    <property type="entry name" value="ATP-DEPENDENT ZN PROTEASE"/>
    <property type="match status" value="1"/>
</dbReference>
<dbReference type="GO" id="GO:0003723">
    <property type="term" value="F:RNA binding"/>
    <property type="evidence" value="ECO:0007669"/>
    <property type="project" value="TreeGrafter"/>
</dbReference>
<dbReference type="GO" id="GO:0016887">
    <property type="term" value="F:ATP hydrolysis activity"/>
    <property type="evidence" value="ECO:0007669"/>
    <property type="project" value="InterPro"/>
</dbReference>
<name>A0A8T0CI63_CORYI</name>
<dbReference type="GO" id="GO:0005524">
    <property type="term" value="F:ATP binding"/>
    <property type="evidence" value="ECO:0007669"/>
    <property type="project" value="InterPro"/>
</dbReference>
<dbReference type="InterPro" id="IPR027417">
    <property type="entry name" value="P-loop_NTPase"/>
</dbReference>
<sequence length="283" mass="32117">MKKALIKDVDNFFDGRETYARLKVPWKRGAIYYGPPGNGKTISIKAMMHTLYNRKPQVPTLYVKSLVSYAGPQYSVNQIFAQARKFAPCYLIFEDLDTMITPAVRSYFFNEVDGLRNNDGIFMLGSTNHLDELDPGLAKRPSRFDRKWYFPNPNEAQREAYARFWQSKLKDNDDVEFPDELCAAIAKITHGFSFAYMQEAFVASLLALARVAIAGTDDEAMLWAGPANKSAGTALNDIVIERMTIGARSSGGTADDLDKLPLWREIQKQVKTLREEMDEDEQR</sequence>
<feature type="domain" description="ATPase AAA-type core" evidence="1">
    <location>
        <begin position="32"/>
        <end position="151"/>
    </location>
</feature>
<dbReference type="PANTHER" id="PTHR23077">
    <property type="entry name" value="AAA-FAMILY ATPASE"/>
    <property type="match status" value="1"/>
</dbReference>
<protein>
    <recommendedName>
        <fullName evidence="1">ATPase AAA-type core domain-containing protein</fullName>
    </recommendedName>
</protein>
<dbReference type="GO" id="GO:0042254">
    <property type="term" value="P:ribosome biogenesis"/>
    <property type="evidence" value="ECO:0007669"/>
    <property type="project" value="TreeGrafter"/>
</dbReference>
<dbReference type="Gene3D" id="1.10.8.60">
    <property type="match status" value="1"/>
</dbReference>
<comment type="caution">
    <text evidence="2">The sequence shown here is derived from an EMBL/GenBank/DDBJ whole genome shotgun (WGS) entry which is preliminary data.</text>
</comment>